<proteinExistence type="predicted"/>
<organism evidence="2 3">
    <name type="scientific">Aureobasidium melanogenum</name>
    <name type="common">Aureobasidium pullulans var. melanogenum</name>
    <dbReference type="NCBI Taxonomy" id="46634"/>
    <lineage>
        <taxon>Eukaryota</taxon>
        <taxon>Fungi</taxon>
        <taxon>Dikarya</taxon>
        <taxon>Ascomycota</taxon>
        <taxon>Pezizomycotina</taxon>
        <taxon>Dothideomycetes</taxon>
        <taxon>Dothideomycetidae</taxon>
        <taxon>Dothideales</taxon>
        <taxon>Saccotheciaceae</taxon>
        <taxon>Aureobasidium</taxon>
    </lineage>
</organism>
<gene>
    <name evidence="2" type="ORF">KCU76_g9761</name>
</gene>
<dbReference type="EMBL" id="JAHFXF010000413">
    <property type="protein sequence ID" value="KAG9688233.1"/>
    <property type="molecule type" value="Genomic_DNA"/>
</dbReference>
<comment type="caution">
    <text evidence="2">The sequence shown here is derived from an EMBL/GenBank/DDBJ whole genome shotgun (WGS) entry which is preliminary data.</text>
</comment>
<feature type="compositionally biased region" description="Basic residues" evidence="1">
    <location>
        <begin position="1"/>
        <end position="14"/>
    </location>
</feature>
<dbReference type="OrthoDB" id="3843193at2759"/>
<dbReference type="AlphaFoldDB" id="A0A9P8EEX2"/>
<evidence type="ECO:0000313" key="3">
    <source>
        <dbReference type="Proteomes" id="UP000779574"/>
    </source>
</evidence>
<feature type="non-terminal residue" evidence="2">
    <location>
        <position position="173"/>
    </location>
</feature>
<sequence>MGHRLSKVARKNRTKCQFCSSGRPPSYEDIEQSEKAPVEKDDKTSIKQNEKPSVKQITYPEGIFELHPDAHLLFGSTMRKMKLATDDLEIARRLITGLENRDVKTLYDALEDAHFIQGTENITAIEVDMESRESKEDLELLVSIEFDYDSDKRKEIILTRYGHDTIASTRGSY</sequence>
<reference evidence="2" key="1">
    <citation type="journal article" date="2021" name="J Fungi (Basel)">
        <title>Virulence traits and population genomics of the black yeast Aureobasidium melanogenum.</title>
        <authorList>
            <person name="Cernosa A."/>
            <person name="Sun X."/>
            <person name="Gostincar C."/>
            <person name="Fang C."/>
            <person name="Gunde-Cimerman N."/>
            <person name="Song Z."/>
        </authorList>
    </citation>
    <scope>NUCLEOTIDE SEQUENCE</scope>
    <source>
        <strain evidence="2">EXF-9911</strain>
    </source>
</reference>
<name>A0A9P8EEX2_AURME</name>
<feature type="region of interest" description="Disordered" evidence="1">
    <location>
        <begin position="1"/>
        <end position="51"/>
    </location>
</feature>
<evidence type="ECO:0000313" key="2">
    <source>
        <dbReference type="EMBL" id="KAG9688233.1"/>
    </source>
</evidence>
<dbReference type="Proteomes" id="UP000779574">
    <property type="component" value="Unassembled WGS sequence"/>
</dbReference>
<accession>A0A9P8EEX2</accession>
<evidence type="ECO:0000256" key="1">
    <source>
        <dbReference type="SAM" id="MobiDB-lite"/>
    </source>
</evidence>
<feature type="compositionally biased region" description="Basic and acidic residues" evidence="1">
    <location>
        <begin position="32"/>
        <end position="51"/>
    </location>
</feature>
<protein>
    <submittedName>
        <fullName evidence="2">Uncharacterized protein</fullName>
    </submittedName>
</protein>
<reference evidence="2" key="2">
    <citation type="submission" date="2021-08" db="EMBL/GenBank/DDBJ databases">
        <authorList>
            <person name="Gostincar C."/>
            <person name="Sun X."/>
            <person name="Song Z."/>
            <person name="Gunde-Cimerman N."/>
        </authorList>
    </citation>
    <scope>NUCLEOTIDE SEQUENCE</scope>
    <source>
        <strain evidence="2">EXF-9911</strain>
    </source>
</reference>